<dbReference type="InterPro" id="IPR058626">
    <property type="entry name" value="MdtA-like_b-barrel"/>
</dbReference>
<dbReference type="Pfam" id="PF25944">
    <property type="entry name" value="Beta-barrel_RND"/>
    <property type="match status" value="1"/>
</dbReference>
<keyword evidence="8" id="KW-1185">Reference proteome</keyword>
<sequence length="403" mass="42553">MGNNNMANDVMGHHGVVERCGGATVETGRDARCEADARPDTIPNAARATRLTVALCLALAMTLAACRDSNAPGSQTALPQVAVTRPLAREVREQIDLNGTVAPSATVTLVARVQGTLKEIGFTDGAYVKQGQLLFRIEPDTYRAQLVYDQAALDNAEQELTRQKQLTSDNATSESTLQKAQTTRDQAAAKRDMSRINLGYTEIRAPFAGRIGARAFDVGNVVGASDSAKLATLDRIQPVYVNFTLNERDANRIGLFTRPPRTVRVNVPGAPAAQGQNAALEFVDTRVDSDSGTLRLRADIANPDAHLIPGMSVEVHIPAGAPHDVLLVPDTALLREQAGAFVLVVNGAGVIERRAVTTRGLFGAQRAITAGLDADDRVVTGGALAVSPGVKVQVIAAAAQGRS</sequence>
<evidence type="ECO:0000313" key="8">
    <source>
        <dbReference type="Proteomes" id="UP000494252"/>
    </source>
</evidence>
<name>A0A6J5FWX8_9BURK</name>
<protein>
    <submittedName>
        <fullName evidence="7">Efflux pump periplasmic linker BepF</fullName>
    </submittedName>
</protein>
<dbReference type="GO" id="GO:0046677">
    <property type="term" value="P:response to antibiotic"/>
    <property type="evidence" value="ECO:0007669"/>
    <property type="project" value="TreeGrafter"/>
</dbReference>
<dbReference type="GO" id="GO:0030313">
    <property type="term" value="C:cell envelope"/>
    <property type="evidence" value="ECO:0007669"/>
    <property type="project" value="UniProtKB-SubCell"/>
</dbReference>
<evidence type="ECO:0000313" key="7">
    <source>
        <dbReference type="EMBL" id="CAB3788445.1"/>
    </source>
</evidence>
<proteinExistence type="inferred from homology"/>
<feature type="domain" description="Multidrug resistance protein MdtA-like beta-barrel" evidence="5">
    <location>
        <begin position="238"/>
        <end position="319"/>
    </location>
</feature>
<dbReference type="RefSeq" id="WP_246290870.1">
    <property type="nucleotide sequence ID" value="NZ_CADIKI010000006.1"/>
</dbReference>
<evidence type="ECO:0000259" key="6">
    <source>
        <dbReference type="Pfam" id="PF25967"/>
    </source>
</evidence>
<feature type="region of interest" description="Disordered" evidence="3">
    <location>
        <begin position="163"/>
        <end position="190"/>
    </location>
</feature>
<evidence type="ECO:0000259" key="4">
    <source>
        <dbReference type="Pfam" id="PF25917"/>
    </source>
</evidence>
<evidence type="ECO:0000256" key="3">
    <source>
        <dbReference type="SAM" id="MobiDB-lite"/>
    </source>
</evidence>
<dbReference type="NCBIfam" id="TIGR01730">
    <property type="entry name" value="RND_mfp"/>
    <property type="match status" value="1"/>
</dbReference>
<dbReference type="GO" id="GO:0022857">
    <property type="term" value="F:transmembrane transporter activity"/>
    <property type="evidence" value="ECO:0007669"/>
    <property type="project" value="InterPro"/>
</dbReference>
<comment type="subcellular location">
    <subcellularLocation>
        <location evidence="1">Cell envelope</location>
    </subcellularLocation>
</comment>
<evidence type="ECO:0000259" key="5">
    <source>
        <dbReference type="Pfam" id="PF25944"/>
    </source>
</evidence>
<gene>
    <name evidence="7" type="primary">bepF_2</name>
    <name evidence="7" type="ORF">LMG27177_02415</name>
</gene>
<dbReference type="EMBL" id="CADIKI010000006">
    <property type="protein sequence ID" value="CAB3788445.1"/>
    <property type="molecule type" value="Genomic_DNA"/>
</dbReference>
<feature type="domain" description="Multidrug resistance protein MdtA-like barrel-sandwich hybrid" evidence="4">
    <location>
        <begin position="106"/>
        <end position="232"/>
    </location>
</feature>
<feature type="compositionally biased region" description="Polar residues" evidence="3">
    <location>
        <begin position="163"/>
        <end position="185"/>
    </location>
</feature>
<organism evidence="7 8">
    <name type="scientific">Paraburkholderia fynbosensis</name>
    <dbReference type="NCBI Taxonomy" id="1200993"/>
    <lineage>
        <taxon>Bacteria</taxon>
        <taxon>Pseudomonadati</taxon>
        <taxon>Pseudomonadota</taxon>
        <taxon>Betaproteobacteria</taxon>
        <taxon>Burkholderiales</taxon>
        <taxon>Burkholderiaceae</taxon>
        <taxon>Paraburkholderia</taxon>
    </lineage>
</organism>
<dbReference type="Pfam" id="PF25917">
    <property type="entry name" value="BSH_RND"/>
    <property type="match status" value="1"/>
</dbReference>
<evidence type="ECO:0000256" key="2">
    <source>
        <dbReference type="ARBA" id="ARBA00009477"/>
    </source>
</evidence>
<dbReference type="Gene3D" id="2.40.50.100">
    <property type="match status" value="1"/>
</dbReference>
<dbReference type="SUPFAM" id="SSF111369">
    <property type="entry name" value="HlyD-like secretion proteins"/>
    <property type="match status" value="1"/>
</dbReference>
<dbReference type="Proteomes" id="UP000494252">
    <property type="component" value="Unassembled WGS sequence"/>
</dbReference>
<dbReference type="PANTHER" id="PTHR30158:SF24">
    <property type="entry name" value="HLYD FAMILY SECRETION PROTEIN"/>
    <property type="match status" value="1"/>
</dbReference>
<accession>A0A6J5FWX8</accession>
<evidence type="ECO:0000256" key="1">
    <source>
        <dbReference type="ARBA" id="ARBA00004196"/>
    </source>
</evidence>
<comment type="similarity">
    <text evidence="2">Belongs to the membrane fusion protein (MFP) (TC 8.A.1) family.</text>
</comment>
<feature type="domain" description="Multidrug resistance protein MdtA-like C-terminal permuted SH3" evidence="6">
    <location>
        <begin position="324"/>
        <end position="383"/>
    </location>
</feature>
<dbReference type="PANTHER" id="PTHR30158">
    <property type="entry name" value="ACRA/E-RELATED COMPONENT OF DRUG EFFLUX TRANSPORTER"/>
    <property type="match status" value="1"/>
</dbReference>
<dbReference type="InterPro" id="IPR006143">
    <property type="entry name" value="RND_pump_MFP"/>
</dbReference>
<dbReference type="Gene3D" id="2.40.420.20">
    <property type="match status" value="1"/>
</dbReference>
<reference evidence="7 8" key="1">
    <citation type="submission" date="2020-04" db="EMBL/GenBank/DDBJ databases">
        <authorList>
            <person name="De Canck E."/>
        </authorList>
    </citation>
    <scope>NUCLEOTIDE SEQUENCE [LARGE SCALE GENOMIC DNA]</scope>
    <source>
        <strain evidence="7 8">LMG 27177</strain>
    </source>
</reference>
<dbReference type="Pfam" id="PF25967">
    <property type="entry name" value="RND-MFP_C"/>
    <property type="match status" value="1"/>
</dbReference>
<dbReference type="AlphaFoldDB" id="A0A6J5FWX8"/>
<dbReference type="InterPro" id="IPR058625">
    <property type="entry name" value="MdtA-like_BSH"/>
</dbReference>
<dbReference type="GO" id="GO:0005886">
    <property type="term" value="C:plasma membrane"/>
    <property type="evidence" value="ECO:0007669"/>
    <property type="project" value="TreeGrafter"/>
</dbReference>
<dbReference type="InterPro" id="IPR058627">
    <property type="entry name" value="MdtA-like_C"/>
</dbReference>
<dbReference type="Gene3D" id="1.10.287.470">
    <property type="entry name" value="Helix hairpin bin"/>
    <property type="match status" value="1"/>
</dbReference>
<dbReference type="Gene3D" id="2.40.30.170">
    <property type="match status" value="1"/>
</dbReference>